<dbReference type="InterPro" id="IPR019805">
    <property type="entry name" value="Heat_shock_protein_90_CS"/>
</dbReference>
<dbReference type="InterPro" id="IPR036890">
    <property type="entry name" value="HATPase_C_sf"/>
</dbReference>
<feature type="binding site" evidence="11">
    <location>
        <position position="93"/>
    </location>
    <ligand>
        <name>ATP</name>
        <dbReference type="ChEBI" id="CHEBI:30616"/>
    </ligand>
</feature>
<keyword evidence="3 10" id="KW-0963">Cytoplasm</keyword>
<evidence type="ECO:0000256" key="8">
    <source>
        <dbReference type="ARBA" id="ARBA00058590"/>
    </source>
</evidence>
<dbReference type="SUPFAM" id="SSF110942">
    <property type="entry name" value="HSP90 C-terminal domain"/>
    <property type="match status" value="1"/>
</dbReference>
<keyword evidence="4 10" id="KW-0547">Nucleotide-binding</keyword>
<evidence type="ECO:0000256" key="7">
    <source>
        <dbReference type="ARBA" id="ARBA00023186"/>
    </source>
</evidence>
<evidence type="ECO:0000259" key="12">
    <source>
        <dbReference type="SMART" id="SM00387"/>
    </source>
</evidence>
<dbReference type="GO" id="GO:0016887">
    <property type="term" value="F:ATP hydrolysis activity"/>
    <property type="evidence" value="ECO:0007669"/>
    <property type="project" value="InterPro"/>
</dbReference>
<dbReference type="Gene3D" id="3.30.565.10">
    <property type="entry name" value="Histidine kinase-like ATPase, C-terminal domain"/>
    <property type="match status" value="1"/>
</dbReference>
<dbReference type="GO" id="GO:0140662">
    <property type="term" value="F:ATP-dependent protein folding chaperone"/>
    <property type="evidence" value="ECO:0007669"/>
    <property type="project" value="InterPro"/>
</dbReference>
<feature type="region of interest" description="C" evidence="10">
    <location>
        <begin position="556"/>
        <end position="626"/>
    </location>
</feature>
<evidence type="ECO:0000313" key="14">
    <source>
        <dbReference type="Proteomes" id="UP000019086"/>
    </source>
</evidence>
<evidence type="ECO:0000256" key="4">
    <source>
        <dbReference type="ARBA" id="ARBA00022741"/>
    </source>
</evidence>
<dbReference type="PANTHER" id="PTHR11528">
    <property type="entry name" value="HEAT SHOCK PROTEIN 90 FAMILY MEMBER"/>
    <property type="match status" value="1"/>
</dbReference>
<dbReference type="CDD" id="cd16927">
    <property type="entry name" value="HATPase_Hsp90-like"/>
    <property type="match status" value="1"/>
</dbReference>
<dbReference type="InterPro" id="IPR001404">
    <property type="entry name" value="Hsp90_fam"/>
</dbReference>
<dbReference type="SMART" id="SM00387">
    <property type="entry name" value="HATPase_c"/>
    <property type="match status" value="1"/>
</dbReference>
<evidence type="ECO:0000256" key="2">
    <source>
        <dbReference type="ARBA" id="ARBA00008239"/>
    </source>
</evidence>
<dbReference type="InterPro" id="IPR020575">
    <property type="entry name" value="Hsp90_N"/>
</dbReference>
<comment type="caution">
    <text evidence="10">Lacks conserved residue(s) required for the propagation of feature annotation.</text>
</comment>
<feature type="region of interest" description="A; substrate-binding" evidence="10">
    <location>
        <begin position="1"/>
        <end position="338"/>
    </location>
</feature>
<evidence type="ECO:0000256" key="1">
    <source>
        <dbReference type="ARBA" id="ARBA00004496"/>
    </source>
</evidence>
<dbReference type="GO" id="GO:0005524">
    <property type="term" value="F:ATP binding"/>
    <property type="evidence" value="ECO:0007669"/>
    <property type="project" value="UniProtKB-UniRule"/>
</dbReference>
<dbReference type="RefSeq" id="WP_025289565.1">
    <property type="nucleotide sequence ID" value="NZ_CP006956.1"/>
</dbReference>
<dbReference type="PIRSF" id="PIRSF002583">
    <property type="entry name" value="Hsp90"/>
    <property type="match status" value="1"/>
</dbReference>
<feature type="binding site" evidence="11">
    <location>
        <begin position="122"/>
        <end position="127"/>
    </location>
    <ligand>
        <name>ATP</name>
        <dbReference type="ChEBI" id="CHEBI:30616"/>
    </ligand>
</feature>
<proteinExistence type="inferred from homology"/>
<protein>
    <recommendedName>
        <fullName evidence="9 10">Chaperone protein HtpG</fullName>
    </recommendedName>
    <alternativeName>
        <fullName evidence="10">Heat shock protein HtpG</fullName>
    </alternativeName>
    <alternativeName>
        <fullName evidence="10">High temperature protein G</fullName>
    </alternativeName>
</protein>
<dbReference type="SUPFAM" id="SSF55874">
    <property type="entry name" value="ATPase domain of HSP90 chaperone/DNA topoisomerase II/histidine kinase"/>
    <property type="match status" value="1"/>
</dbReference>
<dbReference type="PROSITE" id="PS00298">
    <property type="entry name" value="HSP90"/>
    <property type="match status" value="1"/>
</dbReference>
<dbReference type="FunFam" id="3.30.565.10:FF:000009">
    <property type="entry name" value="Molecular chaperone HtpG"/>
    <property type="match status" value="1"/>
</dbReference>
<dbReference type="PATRIC" id="fig|1263832.3.peg.1507"/>
<dbReference type="NCBIfam" id="NF003555">
    <property type="entry name" value="PRK05218.1"/>
    <property type="match status" value="1"/>
</dbReference>
<evidence type="ECO:0000256" key="10">
    <source>
        <dbReference type="HAMAP-Rule" id="MF_00505"/>
    </source>
</evidence>
<evidence type="ECO:0000256" key="11">
    <source>
        <dbReference type="PIRSR" id="PIRSR002583-1"/>
    </source>
</evidence>
<dbReference type="Pfam" id="PF13589">
    <property type="entry name" value="HATPase_c_3"/>
    <property type="match status" value="1"/>
</dbReference>
<keyword evidence="5 10" id="KW-0067">ATP-binding</keyword>
<evidence type="ECO:0000256" key="3">
    <source>
        <dbReference type="ARBA" id="ARBA00022490"/>
    </source>
</evidence>
<dbReference type="KEGG" id="btra:F544_15150"/>
<comment type="similarity">
    <text evidence="2 10">Belongs to the heat shock protein 90 family.</text>
</comment>
<dbReference type="HOGENOM" id="CLU_006684_3_0_6"/>
<feature type="domain" description="Histidine kinase/HSP90-like ATPase" evidence="12">
    <location>
        <begin position="27"/>
        <end position="184"/>
    </location>
</feature>
<feature type="binding site" evidence="11">
    <location>
        <position position="34"/>
    </location>
    <ligand>
        <name>ATP</name>
        <dbReference type="ChEBI" id="CHEBI:30616"/>
    </ligand>
</feature>
<accession>W0RBJ1</accession>
<dbReference type="Gene3D" id="3.40.50.11260">
    <property type="match status" value="1"/>
</dbReference>
<feature type="binding site" evidence="11">
    <location>
        <position position="338"/>
    </location>
    <ligand>
        <name>ATP</name>
        <dbReference type="ChEBI" id="CHEBI:30616"/>
    </ligand>
</feature>
<dbReference type="GO" id="GO:0005737">
    <property type="term" value="C:cytoplasm"/>
    <property type="evidence" value="ECO:0007669"/>
    <property type="project" value="UniProtKB-SubCell"/>
</dbReference>
<dbReference type="Pfam" id="PF00183">
    <property type="entry name" value="HSP90"/>
    <property type="match status" value="1"/>
</dbReference>
<dbReference type="PRINTS" id="PR00775">
    <property type="entry name" value="HEATSHOCK90"/>
</dbReference>
<dbReference type="FunFam" id="3.30.230.80:FF:000002">
    <property type="entry name" value="Molecular chaperone HtpG"/>
    <property type="match status" value="1"/>
</dbReference>
<dbReference type="HAMAP" id="MF_00505">
    <property type="entry name" value="HSP90"/>
    <property type="match status" value="1"/>
</dbReference>
<evidence type="ECO:0000256" key="5">
    <source>
        <dbReference type="ARBA" id="ARBA00022840"/>
    </source>
</evidence>
<sequence length="626" mass="71245">MSNQETRGFQSEVKQLLQLMIHSLYSNKEIFLRELISNASDAADKLRFKALSEPALYEGDGELRVRVSVDETLGTITISDNGIGMNREQIIDNLGTIAKSGTKEFLANLGQDQAKDSQLIGQFGVGFYSAFIVADKVTVKSRAAGDSVENGVLWESAGEGEYVVSDIEKKDRGTEITLHLREDEKGFLSEWRLREIIAKYSDHIALSVEIQSKEYDDEGKETGTKWEKINKAQALWTRSKNEISDDEYKEFYKHISHDFADPMIWSHNKVEGKQEYTSLLYVPSKAPWDLFQREQKHGLKLYVQRVFIMDDAEVFMPNYLRFMRGLLDTNDLPLNVSREILQENRVTQSLRTALTKRALQLLEKLAKDDSEKYAQFWKEFGLVLKEGVGEDFANKEQIAKLFRFASTHTDSSEQAVSFADYIARMKEGQKAIYYLTADSFNAAKNSPHLELFNKKEIEVLLLSDRVDEWMLSYLTEFDGKSLQSITKSDLDLGDLADKEDEESKKAQTEEFGSFLERAKGYFGERVKDVVLTHRLTDTPAVVSTGSDEMTTQMAKLFAAMGQTAPEVKYTFELNPDHAMVKKVADIAGDDEFNDWIELLFEQALLAERGTLENPTAFIKRMNKLLG</sequence>
<dbReference type="InterPro" id="IPR020568">
    <property type="entry name" value="Ribosomal_Su5_D2-typ_SF"/>
</dbReference>
<dbReference type="FunFam" id="3.40.50.11260:FF:000002">
    <property type="entry name" value="Molecular chaperone HtpG"/>
    <property type="match status" value="1"/>
</dbReference>
<evidence type="ECO:0000256" key="6">
    <source>
        <dbReference type="ARBA" id="ARBA00023016"/>
    </source>
</evidence>
<reference evidence="13 14" key="1">
    <citation type="submission" date="2013-12" db="EMBL/GenBank/DDBJ databases">
        <title>Annotation of the Bibersteinia trehalosi USDA-ARS-USMARC-190 complete genome.</title>
        <authorList>
            <person name="Harhay G.P."/>
            <person name="McVey S."/>
            <person name="Clawson M.L."/>
            <person name="Bono J."/>
            <person name="Heaton M.P."/>
            <person name="Chitko-Mckown C.G."/>
            <person name="Harhay D.M."/>
            <person name="Smith T.P.L."/>
        </authorList>
    </citation>
    <scope>NUCLEOTIDE SEQUENCE [LARGE SCALE GENOMIC DNA]</scope>
    <source>
        <strain evidence="13 14">USDA-ARS-USMARC-190</strain>
    </source>
</reference>
<comment type="subunit">
    <text evidence="10">Homodimer.</text>
</comment>
<evidence type="ECO:0000313" key="13">
    <source>
        <dbReference type="EMBL" id="AHG86743.1"/>
    </source>
</evidence>
<evidence type="ECO:0000256" key="9">
    <source>
        <dbReference type="ARBA" id="ARBA00070675"/>
    </source>
</evidence>
<organism evidence="13 14">
    <name type="scientific">Bibersteinia trehalosi USDA-ARS-USMARC-190</name>
    <dbReference type="NCBI Taxonomy" id="1263832"/>
    <lineage>
        <taxon>Bacteria</taxon>
        <taxon>Pseudomonadati</taxon>
        <taxon>Pseudomonadota</taxon>
        <taxon>Gammaproteobacteria</taxon>
        <taxon>Pasteurellales</taxon>
        <taxon>Pasteurellaceae</taxon>
        <taxon>Bibersteinia</taxon>
    </lineage>
</organism>
<dbReference type="Proteomes" id="UP000019086">
    <property type="component" value="Chromosome"/>
</dbReference>
<dbReference type="GO" id="GO:0051082">
    <property type="term" value="F:unfolded protein binding"/>
    <property type="evidence" value="ECO:0007669"/>
    <property type="project" value="UniProtKB-UniRule"/>
</dbReference>
<comment type="subcellular location">
    <subcellularLocation>
        <location evidence="1 10">Cytoplasm</location>
    </subcellularLocation>
</comment>
<keyword evidence="7 10" id="KW-0143">Chaperone</keyword>
<feature type="binding site" evidence="11">
    <location>
        <position position="85"/>
    </location>
    <ligand>
        <name>ATP</name>
        <dbReference type="ChEBI" id="CHEBI:30616"/>
    </ligand>
</feature>
<keyword evidence="6 10" id="KW-0346">Stress response</keyword>
<dbReference type="EMBL" id="CP006956">
    <property type="protein sequence ID" value="AHG86743.1"/>
    <property type="molecule type" value="Genomic_DNA"/>
</dbReference>
<dbReference type="Gene3D" id="1.20.120.790">
    <property type="entry name" value="Heat shock protein 90, C-terminal domain"/>
    <property type="match status" value="1"/>
</dbReference>
<name>W0RBJ1_BIBTR</name>
<dbReference type="SUPFAM" id="SSF54211">
    <property type="entry name" value="Ribosomal protein S5 domain 2-like"/>
    <property type="match status" value="1"/>
</dbReference>
<dbReference type="InterPro" id="IPR037196">
    <property type="entry name" value="HSP90_C"/>
</dbReference>
<dbReference type="InterPro" id="IPR003594">
    <property type="entry name" value="HATPase_dom"/>
</dbReference>
<dbReference type="AlphaFoldDB" id="W0RBJ1"/>
<feature type="binding site" evidence="11">
    <location>
        <position position="99"/>
    </location>
    <ligand>
        <name>ATP</name>
        <dbReference type="ChEBI" id="CHEBI:30616"/>
    </ligand>
</feature>
<feature type="binding site" evidence="11">
    <location>
        <position position="174"/>
    </location>
    <ligand>
        <name>ATP</name>
        <dbReference type="ChEBI" id="CHEBI:30616"/>
    </ligand>
</feature>
<feature type="binding site" evidence="11">
    <location>
        <position position="80"/>
    </location>
    <ligand>
        <name>ATP</name>
        <dbReference type="ChEBI" id="CHEBI:30616"/>
    </ligand>
</feature>
<comment type="function">
    <text evidence="8 10">Molecular chaperone. Has ATPase activity.</text>
</comment>
<feature type="binding site" evidence="11">
    <location>
        <begin position="100"/>
        <end position="101"/>
    </location>
    <ligand>
        <name>ATP</name>
        <dbReference type="ChEBI" id="CHEBI:30616"/>
    </ligand>
</feature>
<gene>
    <name evidence="10" type="primary">htpG</name>
    <name evidence="13" type="ORF">F544_15150</name>
</gene>
<feature type="binding site" evidence="11">
    <location>
        <position position="38"/>
    </location>
    <ligand>
        <name>ATP</name>
        <dbReference type="ChEBI" id="CHEBI:30616"/>
    </ligand>
</feature>
<dbReference type="Gene3D" id="3.30.230.80">
    <property type="match status" value="1"/>
</dbReference>